<accession>A0AAE3A650</accession>
<evidence type="ECO:0000313" key="6">
    <source>
        <dbReference type="Proteomes" id="UP001198220"/>
    </source>
</evidence>
<dbReference type="Gene3D" id="3.40.50.970">
    <property type="match status" value="1"/>
</dbReference>
<evidence type="ECO:0000256" key="1">
    <source>
        <dbReference type="ARBA" id="ARBA00001964"/>
    </source>
</evidence>
<dbReference type="Proteomes" id="UP001198220">
    <property type="component" value="Unassembled WGS sequence"/>
</dbReference>
<dbReference type="AlphaFoldDB" id="A0AAE3A650"/>
<evidence type="ECO:0000256" key="3">
    <source>
        <dbReference type="ARBA" id="ARBA00023052"/>
    </source>
</evidence>
<dbReference type="CDD" id="cd02012">
    <property type="entry name" value="TPP_TK"/>
    <property type="match status" value="1"/>
</dbReference>
<feature type="domain" description="Transketolase N-terminal" evidence="4">
    <location>
        <begin position="13"/>
        <end position="268"/>
    </location>
</feature>
<reference evidence="5 6" key="1">
    <citation type="submission" date="2021-10" db="EMBL/GenBank/DDBJ databases">
        <title>Anaerobic single-cell dispensing facilitates the cultivation of human gut bacteria.</title>
        <authorList>
            <person name="Afrizal A."/>
        </authorList>
    </citation>
    <scope>NUCLEOTIDE SEQUENCE [LARGE SCALE GENOMIC DNA]</scope>
    <source>
        <strain evidence="5 6">CLA-AA-H276</strain>
    </source>
</reference>
<comment type="similarity">
    <text evidence="2">Belongs to the transketolase family.</text>
</comment>
<evidence type="ECO:0000259" key="4">
    <source>
        <dbReference type="Pfam" id="PF00456"/>
    </source>
</evidence>
<dbReference type="Pfam" id="PF00456">
    <property type="entry name" value="Transketolase_N"/>
    <property type="match status" value="1"/>
</dbReference>
<keyword evidence="3" id="KW-0786">Thiamine pyrophosphate</keyword>
<dbReference type="RefSeq" id="WP_308459611.1">
    <property type="nucleotide sequence ID" value="NZ_JAJEPS010000010.1"/>
</dbReference>
<dbReference type="InterPro" id="IPR029061">
    <property type="entry name" value="THDP-binding"/>
</dbReference>
<dbReference type="InterPro" id="IPR005474">
    <property type="entry name" value="Transketolase_N"/>
</dbReference>
<keyword evidence="6" id="KW-1185">Reference proteome</keyword>
<comment type="caution">
    <text evidence="5">The sequence shown here is derived from an EMBL/GenBank/DDBJ whole genome shotgun (WGS) entry which is preliminary data.</text>
</comment>
<organism evidence="5 6">
    <name type="scientific">Hominiventricola filiformis</name>
    <dbReference type="NCBI Taxonomy" id="2885352"/>
    <lineage>
        <taxon>Bacteria</taxon>
        <taxon>Bacillati</taxon>
        <taxon>Bacillota</taxon>
        <taxon>Clostridia</taxon>
        <taxon>Lachnospirales</taxon>
        <taxon>Lachnospiraceae</taxon>
        <taxon>Hominiventricola</taxon>
    </lineage>
</organism>
<sequence>MNNSVNLKEFAIEIRKETIKSIGNLGVGHIGGSLSIVDLLAVLYGKEMNIDPQNPKKDDRDMLVVSKGHSGPAVYATLALKGFFPKEMLLNLNKPGTNLPSHCDMNRTPGIDMTTGSLGQGASTAMGIACGNRLKGYENYTYLILGDGEIEEGQVWEAAMFAGAKQLRHVIAFVDYNKCQIDDYVENLCALGDVSKKFEQFGWYAQNVEDGNNVDQIEDAIRKAKSQHEKPSVIILNTKKGKGYSKIEGKLSCHNMPVTQDMVIEACRELDEELRKLKIQEGQ</sequence>
<dbReference type="SUPFAM" id="SSF52518">
    <property type="entry name" value="Thiamin diphosphate-binding fold (THDP-binding)"/>
    <property type="match status" value="1"/>
</dbReference>
<protein>
    <submittedName>
        <fullName evidence="5">Transketolase</fullName>
    </submittedName>
</protein>
<comment type="cofactor">
    <cofactor evidence="1">
        <name>thiamine diphosphate</name>
        <dbReference type="ChEBI" id="CHEBI:58937"/>
    </cofactor>
</comment>
<evidence type="ECO:0000256" key="2">
    <source>
        <dbReference type="ARBA" id="ARBA00007131"/>
    </source>
</evidence>
<evidence type="ECO:0000313" key="5">
    <source>
        <dbReference type="EMBL" id="MCC2126691.1"/>
    </source>
</evidence>
<gene>
    <name evidence="5" type="ORF">LKD36_10920</name>
</gene>
<name>A0AAE3A650_9FIRM</name>
<dbReference type="PANTHER" id="PTHR47514">
    <property type="entry name" value="TRANSKETOLASE N-TERMINAL SECTION-RELATED"/>
    <property type="match status" value="1"/>
</dbReference>
<dbReference type="PANTHER" id="PTHR47514:SF1">
    <property type="entry name" value="TRANSKETOLASE N-TERMINAL SECTION-RELATED"/>
    <property type="match status" value="1"/>
</dbReference>
<proteinExistence type="inferred from homology"/>
<dbReference type="EMBL" id="JAJEPS010000010">
    <property type="protein sequence ID" value="MCC2126691.1"/>
    <property type="molecule type" value="Genomic_DNA"/>
</dbReference>